<reference evidence="1 2" key="1">
    <citation type="journal article" date="2021" name="Elife">
        <title>Chloroplast acquisition without the gene transfer in kleptoplastic sea slugs, Plakobranchus ocellatus.</title>
        <authorList>
            <person name="Maeda T."/>
            <person name="Takahashi S."/>
            <person name="Yoshida T."/>
            <person name="Shimamura S."/>
            <person name="Takaki Y."/>
            <person name="Nagai Y."/>
            <person name="Toyoda A."/>
            <person name="Suzuki Y."/>
            <person name="Arimoto A."/>
            <person name="Ishii H."/>
            <person name="Satoh N."/>
            <person name="Nishiyama T."/>
            <person name="Hasebe M."/>
            <person name="Maruyama T."/>
            <person name="Minagawa J."/>
            <person name="Obokata J."/>
            <person name="Shigenobu S."/>
        </authorList>
    </citation>
    <scope>NUCLEOTIDE SEQUENCE [LARGE SCALE GENOMIC DNA]</scope>
</reference>
<accession>A0AAV4AD66</accession>
<proteinExistence type="predicted"/>
<gene>
    <name evidence="1" type="ORF">PoB_003121800</name>
</gene>
<dbReference type="EMBL" id="BLXT01003741">
    <property type="protein sequence ID" value="GFO04713.1"/>
    <property type="molecule type" value="Genomic_DNA"/>
</dbReference>
<sequence>MAKFTFQSEISGQGLVCNPTIQGKGYFSTPVSSQGKGYFSTPPSQGKGAFQPVSRQGLFSNPSFKARVTIQLQILRARDSFSTPQFQDKV</sequence>
<evidence type="ECO:0000313" key="2">
    <source>
        <dbReference type="Proteomes" id="UP000735302"/>
    </source>
</evidence>
<protein>
    <recommendedName>
        <fullName evidence="3">DUF4236 domain-containing protein</fullName>
    </recommendedName>
</protein>
<comment type="caution">
    <text evidence="1">The sequence shown here is derived from an EMBL/GenBank/DDBJ whole genome shotgun (WGS) entry which is preliminary data.</text>
</comment>
<evidence type="ECO:0008006" key="3">
    <source>
        <dbReference type="Google" id="ProtNLM"/>
    </source>
</evidence>
<organism evidence="1 2">
    <name type="scientific">Plakobranchus ocellatus</name>
    <dbReference type="NCBI Taxonomy" id="259542"/>
    <lineage>
        <taxon>Eukaryota</taxon>
        <taxon>Metazoa</taxon>
        <taxon>Spiralia</taxon>
        <taxon>Lophotrochozoa</taxon>
        <taxon>Mollusca</taxon>
        <taxon>Gastropoda</taxon>
        <taxon>Heterobranchia</taxon>
        <taxon>Euthyneura</taxon>
        <taxon>Panpulmonata</taxon>
        <taxon>Sacoglossa</taxon>
        <taxon>Placobranchoidea</taxon>
        <taxon>Plakobranchidae</taxon>
        <taxon>Plakobranchus</taxon>
    </lineage>
</organism>
<evidence type="ECO:0000313" key="1">
    <source>
        <dbReference type="EMBL" id="GFO04713.1"/>
    </source>
</evidence>
<dbReference type="Proteomes" id="UP000735302">
    <property type="component" value="Unassembled WGS sequence"/>
</dbReference>
<keyword evidence="2" id="KW-1185">Reference proteome</keyword>
<dbReference type="AlphaFoldDB" id="A0AAV4AD66"/>
<name>A0AAV4AD66_9GAST</name>